<dbReference type="EMBL" id="AMCI01009433">
    <property type="protein sequence ID" value="EJW89512.1"/>
    <property type="molecule type" value="Genomic_DNA"/>
</dbReference>
<dbReference type="AlphaFoldDB" id="J9FIN3"/>
<sequence length="230" mass="27443">MEIRDEIRNKLHTWTDARYREFLSGLIPNTPHILGVRTPWLRQLAKELARDSRWRNFVEATDTLYYEETLLQGLVIGQLKMNWEEKKNYIQQFVPHINNWAVCDIFCGELKKTARKAPEAMWTFLQPYLTSKKEFEQRFGIVMLLHFVDEKHLPTLFAYADTFCEEGYYARMALAWVLSVCYIHFPKQTLVYLQHSRLDQWTYNKTLQKSIESLRVSAADKNILRGMKRK</sequence>
<dbReference type="Gene3D" id="1.25.10.90">
    <property type="match status" value="1"/>
</dbReference>
<evidence type="ECO:0000313" key="1">
    <source>
        <dbReference type="EMBL" id="EJW89512.1"/>
    </source>
</evidence>
<dbReference type="InterPro" id="IPR016024">
    <property type="entry name" value="ARM-type_fold"/>
</dbReference>
<dbReference type="CDD" id="cd06561">
    <property type="entry name" value="AlkD_like"/>
    <property type="match status" value="1"/>
</dbReference>
<protein>
    <submittedName>
        <fullName evidence="1">DNA alkylation repair enzyme</fullName>
    </submittedName>
</protein>
<dbReference type="PANTHER" id="PTHR34070">
    <property type="entry name" value="ARMADILLO-TYPE FOLD"/>
    <property type="match status" value="1"/>
</dbReference>
<proteinExistence type="predicted"/>
<dbReference type="InterPro" id="IPR014825">
    <property type="entry name" value="DNA_alkylation"/>
</dbReference>
<gene>
    <name evidence="1" type="ORF">EVA_22399</name>
</gene>
<name>J9FIN3_9ZZZZ</name>
<dbReference type="SUPFAM" id="SSF48371">
    <property type="entry name" value="ARM repeat"/>
    <property type="match status" value="1"/>
</dbReference>
<dbReference type="Pfam" id="PF08713">
    <property type="entry name" value="DNA_alkylation"/>
    <property type="match status" value="1"/>
</dbReference>
<dbReference type="PANTHER" id="PTHR34070:SF1">
    <property type="entry name" value="DNA ALKYLATION REPAIR PROTEIN"/>
    <property type="match status" value="1"/>
</dbReference>
<organism evidence="1">
    <name type="scientific">gut metagenome</name>
    <dbReference type="NCBI Taxonomy" id="749906"/>
    <lineage>
        <taxon>unclassified sequences</taxon>
        <taxon>metagenomes</taxon>
        <taxon>organismal metagenomes</taxon>
    </lineage>
</organism>
<accession>J9FIN3</accession>
<reference evidence="1" key="1">
    <citation type="journal article" date="2012" name="PLoS ONE">
        <title>Gene sets for utilization of primary and secondary nutrition supplies in the distal gut of endangered iberian lynx.</title>
        <authorList>
            <person name="Alcaide M."/>
            <person name="Messina E."/>
            <person name="Richter M."/>
            <person name="Bargiela R."/>
            <person name="Peplies J."/>
            <person name="Huws S.A."/>
            <person name="Newbold C.J."/>
            <person name="Golyshin P.N."/>
            <person name="Simon M.A."/>
            <person name="Lopez G."/>
            <person name="Yakimov M.M."/>
            <person name="Ferrer M."/>
        </authorList>
    </citation>
    <scope>NUCLEOTIDE SEQUENCE</scope>
</reference>
<comment type="caution">
    <text evidence="1">The sequence shown here is derived from an EMBL/GenBank/DDBJ whole genome shotgun (WGS) entry which is preliminary data.</text>
</comment>